<organism evidence="3 4">
    <name type="scientific">Dioszegia hungarica</name>
    <dbReference type="NCBI Taxonomy" id="4972"/>
    <lineage>
        <taxon>Eukaryota</taxon>
        <taxon>Fungi</taxon>
        <taxon>Dikarya</taxon>
        <taxon>Basidiomycota</taxon>
        <taxon>Agaricomycotina</taxon>
        <taxon>Tremellomycetes</taxon>
        <taxon>Tremellales</taxon>
        <taxon>Bulleribasidiaceae</taxon>
        <taxon>Dioszegia</taxon>
    </lineage>
</organism>
<dbReference type="PANTHER" id="PTHR31834:SF1">
    <property type="entry name" value="INITIATION-SPECIFIC ALPHA-1,6-MANNOSYLTRANSFERASE"/>
    <property type="match status" value="1"/>
</dbReference>
<accession>A0AA38LS22</accession>
<dbReference type="Gene3D" id="3.90.550.20">
    <property type="match status" value="1"/>
</dbReference>
<gene>
    <name evidence="3" type="ORF">MKK02DRAFT_6876</name>
</gene>
<feature type="region of interest" description="Disordered" evidence="2">
    <location>
        <begin position="1"/>
        <end position="29"/>
    </location>
</feature>
<dbReference type="GO" id="GO:0000009">
    <property type="term" value="F:alpha-1,6-mannosyltransferase activity"/>
    <property type="evidence" value="ECO:0007669"/>
    <property type="project" value="InterPro"/>
</dbReference>
<dbReference type="EMBL" id="JAKWFO010000008">
    <property type="protein sequence ID" value="KAI9633660.1"/>
    <property type="molecule type" value="Genomic_DNA"/>
</dbReference>
<protein>
    <recommendedName>
        <fullName evidence="5">Alpha-1,6-mannosyltransferase</fullName>
    </recommendedName>
</protein>
<evidence type="ECO:0000256" key="2">
    <source>
        <dbReference type="SAM" id="MobiDB-lite"/>
    </source>
</evidence>
<evidence type="ECO:0008006" key="5">
    <source>
        <dbReference type="Google" id="ProtNLM"/>
    </source>
</evidence>
<keyword evidence="4" id="KW-1185">Reference proteome</keyword>
<dbReference type="AlphaFoldDB" id="A0AA38LS22"/>
<proteinExistence type="inferred from homology"/>
<dbReference type="Pfam" id="PF04488">
    <property type="entry name" value="Gly_transf_sug"/>
    <property type="match status" value="1"/>
</dbReference>
<evidence type="ECO:0000313" key="4">
    <source>
        <dbReference type="Proteomes" id="UP001164286"/>
    </source>
</evidence>
<feature type="non-terminal residue" evidence="3">
    <location>
        <position position="417"/>
    </location>
</feature>
<feature type="non-terminal residue" evidence="3">
    <location>
        <position position="1"/>
    </location>
</feature>
<dbReference type="InterPro" id="IPR029044">
    <property type="entry name" value="Nucleotide-diphossugar_trans"/>
</dbReference>
<dbReference type="PANTHER" id="PTHR31834">
    <property type="entry name" value="INITIATION-SPECIFIC ALPHA-1,6-MANNOSYLTRANSFERASE"/>
    <property type="match status" value="1"/>
</dbReference>
<dbReference type="GO" id="GO:0006487">
    <property type="term" value="P:protein N-linked glycosylation"/>
    <property type="evidence" value="ECO:0007669"/>
    <property type="project" value="TreeGrafter"/>
</dbReference>
<evidence type="ECO:0000313" key="3">
    <source>
        <dbReference type="EMBL" id="KAI9633660.1"/>
    </source>
</evidence>
<name>A0AA38LS22_9TREE</name>
<comment type="caution">
    <text evidence="3">The sequence shown here is derived from an EMBL/GenBank/DDBJ whole genome shotgun (WGS) entry which is preliminary data.</text>
</comment>
<dbReference type="Proteomes" id="UP001164286">
    <property type="component" value="Unassembled WGS sequence"/>
</dbReference>
<comment type="similarity">
    <text evidence="1">Belongs to the glycosyltransferase 32 family.</text>
</comment>
<sequence length="417" mass="46515">WGQNLSSSDFTSGLSPFPSHSPPVASGADPVDPDSVYNLHPITYPAYTAAIDEFVSVVLPPRLQLEYQTEKEMDGMVGSVHGWDAVDERRVVWQTDKDEERVDGTDVRSWREGSALSEGWEWKLMLDDTATTWIKQHLAGTRLEKLWANLPSGILNADLIRYLLLALRGGIYSDTDTLLLKPPSRWGAGADLWRGGKGWMSEADIARMELLSGASEEERDREMDRLLGRARVVVGIEADVGEREDWAEWWPRPLQIVQWTMAMAPYHPIALSAVLRVLHNTATAVTFAQDHYSNYTSLRTQLSSLPVYPPSDLRTELEAQLAHFGKINVLTEPRNGGPLGVINWTGPSVFTDAVLSYLLARYGITWRDLRGLQRPLRVGDVLVLPVTGFSPGVGNFGAGDIWSAEAMVEHHFRGSWK</sequence>
<evidence type="ECO:0000256" key="1">
    <source>
        <dbReference type="ARBA" id="ARBA00009003"/>
    </source>
</evidence>
<feature type="compositionally biased region" description="Polar residues" evidence="2">
    <location>
        <begin position="1"/>
        <end position="14"/>
    </location>
</feature>
<dbReference type="InterPro" id="IPR039367">
    <property type="entry name" value="Och1-like"/>
</dbReference>
<dbReference type="GeneID" id="77732892"/>
<dbReference type="GO" id="GO:0000136">
    <property type="term" value="C:mannan polymerase complex"/>
    <property type="evidence" value="ECO:0007669"/>
    <property type="project" value="TreeGrafter"/>
</dbReference>
<dbReference type="RefSeq" id="XP_052943437.1">
    <property type="nucleotide sequence ID" value="XM_053093687.1"/>
</dbReference>
<reference evidence="3" key="1">
    <citation type="journal article" date="2022" name="G3 (Bethesda)">
        <title>High quality genome of the basidiomycete yeast Dioszegia hungarica PDD-24b-2 isolated from cloud water.</title>
        <authorList>
            <person name="Jarrige D."/>
            <person name="Haridas S."/>
            <person name="Bleykasten-Grosshans C."/>
            <person name="Joly M."/>
            <person name="Nadalig T."/>
            <person name="Sancelme M."/>
            <person name="Vuilleumier S."/>
            <person name="Grigoriev I.V."/>
            <person name="Amato P."/>
            <person name="Bringel F."/>
        </authorList>
    </citation>
    <scope>NUCLEOTIDE SEQUENCE</scope>
    <source>
        <strain evidence="3">PDD-24b-2</strain>
    </source>
</reference>
<dbReference type="SUPFAM" id="SSF53448">
    <property type="entry name" value="Nucleotide-diphospho-sugar transferases"/>
    <property type="match status" value="1"/>
</dbReference>
<dbReference type="InterPro" id="IPR007577">
    <property type="entry name" value="GlycoTrfase_DXD_sugar-bd_CS"/>
</dbReference>